<protein>
    <submittedName>
        <fullName evidence="1">Uncharacterized protein</fullName>
    </submittedName>
</protein>
<name>A0A8H2HUB7_ORBOL</name>
<organism evidence="1 2">
    <name type="scientific">Orbilia oligospora</name>
    <name type="common">Nematode-trapping fungus</name>
    <name type="synonym">Arthrobotrys oligospora</name>
    <dbReference type="NCBI Taxonomy" id="2813651"/>
    <lineage>
        <taxon>Eukaryota</taxon>
        <taxon>Fungi</taxon>
        <taxon>Dikarya</taxon>
        <taxon>Ascomycota</taxon>
        <taxon>Pezizomycotina</taxon>
        <taxon>Orbiliomycetes</taxon>
        <taxon>Orbiliales</taxon>
        <taxon>Orbiliaceae</taxon>
        <taxon>Orbilia</taxon>
    </lineage>
</organism>
<reference evidence="1 2" key="1">
    <citation type="submission" date="2019-03" db="EMBL/GenBank/DDBJ databases">
        <title>Nematode-trapping fungi genome.</title>
        <authorList>
            <person name="Vidal-Diez De Ulzurrun G."/>
        </authorList>
    </citation>
    <scope>NUCLEOTIDE SEQUENCE [LARGE SCALE GENOMIC DNA]</scope>
    <source>
        <strain evidence="1 2">TWF154</strain>
    </source>
</reference>
<proteinExistence type="predicted"/>
<evidence type="ECO:0000313" key="1">
    <source>
        <dbReference type="EMBL" id="TGJ71478.1"/>
    </source>
</evidence>
<comment type="caution">
    <text evidence="1">The sequence shown here is derived from an EMBL/GenBank/DDBJ whole genome shotgun (WGS) entry which is preliminary data.</text>
</comment>
<dbReference type="EMBL" id="SOZJ01000002">
    <property type="protein sequence ID" value="TGJ71478.1"/>
    <property type="molecule type" value="Genomic_DNA"/>
</dbReference>
<evidence type="ECO:0000313" key="2">
    <source>
        <dbReference type="Proteomes" id="UP000297595"/>
    </source>
</evidence>
<accession>A0A8H2HUB7</accession>
<dbReference type="Proteomes" id="UP000297595">
    <property type="component" value="Unassembled WGS sequence"/>
</dbReference>
<gene>
    <name evidence="1" type="ORF">EYR41_003440</name>
</gene>
<dbReference type="AlphaFoldDB" id="A0A8H2HUB7"/>
<sequence>MCWSILGGWRCYSDIPEQAMSRHSHESTYFSRTRILDEDNNTEKIPHPLISLRVSKHILAAGPSLHPTGISISSPPRVLSCISTGRNSTRHTYIRYIDISRA</sequence>